<sequence>MSTLRHEITPVKLIVLPASSTPVNAQTEGGADKALLCSSQPLDYLEFPPGRLLLHSDFTLQEGFPCLFLRPGPVDGKEPGHSDTAHSQRPCRTTMAYDDSMKKEDCFDGDHSFEDIGLAAGRSQREKKRSYKDFLREEEEVAAQVRSSSKKKSKDSDLFFLGTDTHKKKRKHSPDDFYYGDISTLESSQKKKKKSSPQSPDTAMDLLKAITSPLAAGAKSSKKAGEKSCSSSSHSESRKEHHKKKGNGSTGEPSLDDSNAHKPKRMKPLYVNTETLTLREPDGLKMRLILSPKEKGSSSVEEEAFQYPAQQASLKKPSKKLAREEQGALLLGHELQSLLKTARKKHKSSSDSHSSPGPEGCGSDGSQLPEPHSANLDITGLDPILVESESSSAGELEAGELVIDDSYREIKKKKKSKKSKKKKDKDRHKEKRHSRTKRSSTREHGTAREHMLVSSPASSIPTLPLPALHTDGHGEKKKKKEEKDRERERGEKPKKKNMSAYQVFCKEYRVTIVADHPGIDFGELSKKLAEVWKQLPEKDKLIWKQKAQYLQHKQNKAEATTVKRKASSAEGTMKVRASSVGILSPQKKSPPTTMLLPASPAKAPETEPIDVAAHLQLLGESLSLIGHRLQETEGMVAVSGSLSVLLDSIICALGPLACLTTQLPELNGCPKQVLSNTLDNIAYIMPGL</sequence>
<evidence type="ECO:0000259" key="4">
    <source>
        <dbReference type="PROSITE" id="PS50118"/>
    </source>
</evidence>
<evidence type="ECO:0000256" key="2">
    <source>
        <dbReference type="PROSITE-ProRule" id="PRU00267"/>
    </source>
</evidence>
<dbReference type="RefSeq" id="XP_063134071.1">
    <property type="nucleotide sequence ID" value="XM_063278001.1"/>
</dbReference>
<dbReference type="PROSITE" id="PS50118">
    <property type="entry name" value="HMG_BOX_2"/>
    <property type="match status" value="1"/>
</dbReference>
<dbReference type="GeneTree" id="ENSGT00390000012436"/>
<dbReference type="CDD" id="cd21982">
    <property type="entry name" value="HMG-box_HMGXB4"/>
    <property type="match status" value="1"/>
</dbReference>
<dbReference type="InterPro" id="IPR036910">
    <property type="entry name" value="HMG_box_dom_sf"/>
</dbReference>
<feature type="region of interest" description="Disordered" evidence="3">
    <location>
        <begin position="293"/>
        <end position="327"/>
    </location>
</feature>
<dbReference type="InterPro" id="IPR042477">
    <property type="entry name" value="HMGXB4"/>
</dbReference>
<evidence type="ECO:0000256" key="3">
    <source>
        <dbReference type="SAM" id="MobiDB-lite"/>
    </source>
</evidence>
<feature type="region of interest" description="Disordered" evidence="3">
    <location>
        <begin position="215"/>
        <end position="274"/>
    </location>
</feature>
<feature type="compositionally biased region" description="Basic and acidic residues" evidence="3">
    <location>
        <begin position="440"/>
        <end position="451"/>
    </location>
</feature>
<name>A0ABK0LC40_RAT</name>
<feature type="compositionally biased region" description="Basic residues" evidence="3">
    <location>
        <begin position="410"/>
        <end position="439"/>
    </location>
</feature>
<dbReference type="Proteomes" id="UP000002494">
    <property type="component" value="Chromosome 19"/>
</dbReference>
<dbReference type="Gene3D" id="1.10.30.10">
    <property type="entry name" value="High mobility group box domain"/>
    <property type="match status" value="1"/>
</dbReference>
<gene>
    <name evidence="5" type="primary">Hmgxb4</name>
</gene>
<reference evidence="5" key="2">
    <citation type="submission" date="2025-08" db="UniProtKB">
        <authorList>
            <consortium name="Ensembl"/>
        </authorList>
    </citation>
    <scope>IDENTIFICATION</scope>
    <source>
        <strain evidence="5">Brown Norway</strain>
    </source>
</reference>
<dbReference type="Pfam" id="PF00505">
    <property type="entry name" value="HMG_box"/>
    <property type="match status" value="1"/>
</dbReference>
<dbReference type="Pfam" id="PF13775">
    <property type="entry name" value="DUF4171"/>
    <property type="match status" value="1"/>
</dbReference>
<dbReference type="SUPFAM" id="SSF47095">
    <property type="entry name" value="HMG-box"/>
    <property type="match status" value="1"/>
</dbReference>
<organism evidence="5 6">
    <name type="scientific">Rattus norvegicus</name>
    <name type="common">Rat</name>
    <dbReference type="NCBI Taxonomy" id="10116"/>
    <lineage>
        <taxon>Eukaryota</taxon>
        <taxon>Metazoa</taxon>
        <taxon>Chordata</taxon>
        <taxon>Craniata</taxon>
        <taxon>Vertebrata</taxon>
        <taxon>Euteleostomi</taxon>
        <taxon>Mammalia</taxon>
        <taxon>Eutheria</taxon>
        <taxon>Euarchontoglires</taxon>
        <taxon>Glires</taxon>
        <taxon>Rodentia</taxon>
        <taxon>Myomorpha</taxon>
        <taxon>Muroidea</taxon>
        <taxon>Muridae</taxon>
        <taxon>Murinae</taxon>
        <taxon>Rattus</taxon>
    </lineage>
</organism>
<dbReference type="InterPro" id="IPR025228">
    <property type="entry name" value="DUF4171"/>
</dbReference>
<dbReference type="RGD" id="1305783">
    <property type="gene designation" value="Hmgxb4"/>
</dbReference>
<accession>A0ABK0LC40</accession>
<evidence type="ECO:0000313" key="6">
    <source>
        <dbReference type="Proteomes" id="UP000002494"/>
    </source>
</evidence>
<protein>
    <submittedName>
        <fullName evidence="5">HMG-box containing 4</fullName>
    </submittedName>
</protein>
<dbReference type="InterPro" id="IPR009071">
    <property type="entry name" value="HMG_box_dom"/>
</dbReference>
<evidence type="ECO:0000256" key="1">
    <source>
        <dbReference type="ARBA" id="ARBA00023242"/>
    </source>
</evidence>
<feature type="domain" description="HMG box" evidence="4">
    <location>
        <begin position="494"/>
        <end position="562"/>
    </location>
</feature>
<keyword evidence="2" id="KW-0238">DNA-binding</keyword>
<keyword evidence="6" id="KW-1185">Reference proteome</keyword>
<feature type="compositionally biased region" description="Basic and acidic residues" evidence="3">
    <location>
        <begin position="481"/>
        <end position="491"/>
    </location>
</feature>
<dbReference type="Ensembl" id="ENSRNOT00000144216.1">
    <property type="protein sequence ID" value="ENSRNOP00000098894.1"/>
    <property type="gene ID" value="ENSRNOG00000013878.8"/>
</dbReference>
<reference evidence="5" key="3">
    <citation type="submission" date="2025-09" db="UniProtKB">
        <authorList>
            <consortium name="Ensembl"/>
        </authorList>
    </citation>
    <scope>IDENTIFICATION</scope>
    <source>
        <strain evidence="5">Brown Norway</strain>
    </source>
</reference>
<feature type="region of interest" description="Disordered" evidence="3">
    <location>
        <begin position="577"/>
        <end position="601"/>
    </location>
</feature>
<reference evidence="5" key="1">
    <citation type="submission" date="2024-01" db="EMBL/GenBank/DDBJ databases">
        <title>GRCr8: a new rat reference genome assembly contstructed from accurate long reads and long range scaffolding.</title>
        <authorList>
            <person name="Doris P.A."/>
            <person name="Kalbfleisch T."/>
            <person name="Li K."/>
            <person name="Howe K."/>
            <person name="Wood J."/>
        </authorList>
    </citation>
    <scope>NUCLEOTIDE SEQUENCE [LARGE SCALE GENOMIC DNA]</scope>
    <source>
        <strain evidence="5">Brown Norway</strain>
    </source>
</reference>
<dbReference type="SMART" id="SM00398">
    <property type="entry name" value="HMG"/>
    <property type="match status" value="1"/>
</dbReference>
<evidence type="ECO:0000313" key="5">
    <source>
        <dbReference type="Ensembl" id="ENSRNOP00000098894.1"/>
    </source>
</evidence>
<dbReference type="PANTHER" id="PTHR46584:SF1">
    <property type="entry name" value="HMG DOMAIN-CONTAINING PROTEIN 4"/>
    <property type="match status" value="1"/>
</dbReference>
<dbReference type="InterPro" id="IPR048016">
    <property type="entry name" value="HMGXB4_HMG-box"/>
</dbReference>
<dbReference type="GeneID" id="307667"/>
<feature type="DNA-binding region" description="HMG box" evidence="2">
    <location>
        <begin position="494"/>
        <end position="562"/>
    </location>
</feature>
<feature type="compositionally biased region" description="Low complexity" evidence="3">
    <location>
        <begin position="387"/>
        <end position="401"/>
    </location>
</feature>
<feature type="region of interest" description="Disordered" evidence="3">
    <location>
        <begin position="339"/>
        <end position="496"/>
    </location>
</feature>
<keyword evidence="1 2" id="KW-0539">Nucleus</keyword>
<dbReference type="PANTHER" id="PTHR46584">
    <property type="entry name" value="HMG DOMAIN-CONTAINING PROTEIN 4"/>
    <property type="match status" value="1"/>
</dbReference>
<proteinExistence type="predicted"/>